<feature type="transmembrane region" description="Helical" evidence="1">
    <location>
        <begin position="6"/>
        <end position="23"/>
    </location>
</feature>
<dbReference type="Proteomes" id="UP000595254">
    <property type="component" value="Chromosome"/>
</dbReference>
<dbReference type="EMBL" id="CP068053">
    <property type="protein sequence ID" value="QQS99268.1"/>
    <property type="molecule type" value="Genomic_DNA"/>
</dbReference>
<dbReference type="KEGG" id="ppsr:I6J18_16745"/>
<evidence type="ECO:0000256" key="1">
    <source>
        <dbReference type="SAM" id="Phobius"/>
    </source>
</evidence>
<evidence type="ECO:0000313" key="2">
    <source>
        <dbReference type="EMBL" id="QQS99268.1"/>
    </source>
</evidence>
<proteinExistence type="predicted"/>
<accession>A0A974NK29</accession>
<dbReference type="AlphaFoldDB" id="A0A974NK29"/>
<dbReference type="RefSeq" id="WP_051387655.1">
    <property type="nucleotide sequence ID" value="NZ_CP068053.1"/>
</dbReference>
<dbReference type="Pfam" id="PF06103">
    <property type="entry name" value="DUF948"/>
    <property type="match status" value="1"/>
</dbReference>
<reference evidence="2 3" key="1">
    <citation type="submission" date="2021-01" db="EMBL/GenBank/DDBJ databases">
        <title>FDA dAtabase for Regulatory Grade micrObial Sequences (FDA-ARGOS): Supporting development and validation of Infectious Disease Dx tests.</title>
        <authorList>
            <person name="Nelson B."/>
            <person name="Plummer A."/>
            <person name="Tallon L."/>
            <person name="Sadzewicz L."/>
            <person name="Zhao X."/>
            <person name="Boylan J."/>
            <person name="Ott S."/>
            <person name="Bowen H."/>
            <person name="Vavikolanu K."/>
            <person name="Mehta A."/>
            <person name="Aluvathingal J."/>
            <person name="Nadendla S."/>
            <person name="Myers T."/>
            <person name="Yan Y."/>
            <person name="Sichtig H."/>
        </authorList>
    </citation>
    <scope>NUCLEOTIDE SEQUENCE [LARGE SCALE GENOMIC DNA]</scope>
    <source>
        <strain evidence="2 3">FDAARGOS_1161</strain>
    </source>
</reference>
<protein>
    <submittedName>
        <fullName evidence="2">DUF948 domain-containing protein</fullName>
    </submittedName>
</protein>
<keyword evidence="1" id="KW-1133">Transmembrane helix</keyword>
<keyword evidence="1" id="KW-0472">Membrane</keyword>
<dbReference type="InterPro" id="IPR009293">
    <property type="entry name" value="UPF0478"/>
</dbReference>
<name>A0A974NK29_PERPY</name>
<keyword evidence="1" id="KW-0812">Transmembrane</keyword>
<sequence>MFIVYLSLVIVIFSLAYLAFRAFKTYKDMKPALKSLNETSVRLQGRMELLKEETTHLTQTQQAIADDVQLKKESVQYTMDSVKAVPASFKQVWYAVKGMNVKNPAVSARKRSGLK</sequence>
<evidence type="ECO:0000313" key="3">
    <source>
        <dbReference type="Proteomes" id="UP000595254"/>
    </source>
</evidence>
<keyword evidence="3" id="KW-1185">Reference proteome</keyword>
<dbReference type="PANTHER" id="PTHR40070">
    <property type="entry name" value="UPF0478 PROTEIN YTXG"/>
    <property type="match status" value="1"/>
</dbReference>
<gene>
    <name evidence="2" type="ORF">I6J18_16745</name>
</gene>
<organism evidence="2 3">
    <name type="scientific">Peribacillus psychrosaccharolyticus</name>
    <name type="common">Bacillus psychrosaccharolyticus</name>
    <dbReference type="NCBI Taxonomy" id="1407"/>
    <lineage>
        <taxon>Bacteria</taxon>
        <taxon>Bacillati</taxon>
        <taxon>Bacillota</taxon>
        <taxon>Bacilli</taxon>
        <taxon>Bacillales</taxon>
        <taxon>Bacillaceae</taxon>
        <taxon>Peribacillus</taxon>
    </lineage>
</organism>
<dbReference type="PANTHER" id="PTHR40070:SF1">
    <property type="entry name" value="UPF0478 PROTEIN YTXG"/>
    <property type="match status" value="1"/>
</dbReference>